<dbReference type="GO" id="GO:0004523">
    <property type="term" value="F:RNA-DNA hybrid ribonuclease activity"/>
    <property type="evidence" value="ECO:0007669"/>
    <property type="project" value="UniProtKB-UniRule"/>
</dbReference>
<keyword evidence="11 14" id="KW-0255">Endonuclease</keyword>
<dbReference type="NCBIfam" id="NF000594">
    <property type="entry name" value="PRK00015.1-1"/>
    <property type="match status" value="1"/>
</dbReference>
<evidence type="ECO:0000313" key="18">
    <source>
        <dbReference type="EMBL" id="NJI03177.1"/>
    </source>
</evidence>
<dbReference type="PANTHER" id="PTHR10954">
    <property type="entry name" value="RIBONUCLEASE H2 SUBUNIT A"/>
    <property type="match status" value="1"/>
</dbReference>
<dbReference type="GO" id="GO:0032299">
    <property type="term" value="C:ribonuclease H2 complex"/>
    <property type="evidence" value="ECO:0007669"/>
    <property type="project" value="TreeGrafter"/>
</dbReference>
<dbReference type="HAMAP" id="MF_00052_B">
    <property type="entry name" value="RNase_HII_B"/>
    <property type="match status" value="1"/>
</dbReference>
<keyword evidence="9 14" id="KW-0540">Nuclease</keyword>
<evidence type="ECO:0000259" key="17">
    <source>
        <dbReference type="PROSITE" id="PS51975"/>
    </source>
</evidence>
<evidence type="ECO:0000256" key="7">
    <source>
        <dbReference type="ARBA" id="ARBA00019179"/>
    </source>
</evidence>
<comment type="caution">
    <text evidence="18">The sequence shown here is derived from an EMBL/GenBank/DDBJ whole genome shotgun (WGS) entry which is preliminary data.</text>
</comment>
<evidence type="ECO:0000256" key="8">
    <source>
        <dbReference type="ARBA" id="ARBA00022490"/>
    </source>
</evidence>
<dbReference type="Pfam" id="PF01351">
    <property type="entry name" value="RNase_HII"/>
    <property type="match status" value="1"/>
</dbReference>
<dbReference type="InterPro" id="IPR024567">
    <property type="entry name" value="RNase_HII/HIII_dom"/>
</dbReference>
<dbReference type="SUPFAM" id="SSF53098">
    <property type="entry name" value="Ribonuclease H-like"/>
    <property type="match status" value="1"/>
</dbReference>
<comment type="subcellular location">
    <subcellularLocation>
        <location evidence="4 14">Cytoplasm</location>
    </subcellularLocation>
</comment>
<protein>
    <recommendedName>
        <fullName evidence="7 14">Ribonuclease HII</fullName>
        <shortName evidence="14">RNase HII</shortName>
        <ecNumber evidence="6 14">3.1.26.4</ecNumber>
    </recommendedName>
</protein>
<feature type="binding site" evidence="14 15">
    <location>
        <position position="80"/>
    </location>
    <ligand>
        <name>a divalent metal cation</name>
        <dbReference type="ChEBI" id="CHEBI:60240"/>
    </ligand>
</feature>
<dbReference type="InterPro" id="IPR022898">
    <property type="entry name" value="RNase_HII"/>
</dbReference>
<dbReference type="GO" id="GO:0005737">
    <property type="term" value="C:cytoplasm"/>
    <property type="evidence" value="ECO:0007669"/>
    <property type="project" value="UniProtKB-SubCell"/>
</dbReference>
<evidence type="ECO:0000256" key="2">
    <source>
        <dbReference type="ARBA" id="ARBA00001946"/>
    </source>
</evidence>
<dbReference type="CDD" id="cd07182">
    <property type="entry name" value="RNase_HII_bacteria_HII_like"/>
    <property type="match status" value="1"/>
</dbReference>
<dbReference type="Proteomes" id="UP000646308">
    <property type="component" value="Unassembled WGS sequence"/>
</dbReference>
<dbReference type="GO" id="GO:0006298">
    <property type="term" value="P:mismatch repair"/>
    <property type="evidence" value="ECO:0007669"/>
    <property type="project" value="TreeGrafter"/>
</dbReference>
<keyword evidence="13 14" id="KW-0464">Manganese</keyword>
<proteinExistence type="inferred from homology"/>
<comment type="function">
    <text evidence="3 14 16">Endonuclease that specifically degrades the RNA of RNA-DNA hybrids.</text>
</comment>
<dbReference type="InterPro" id="IPR001352">
    <property type="entry name" value="RNase_HII/HIII"/>
</dbReference>
<sequence>MTVKTIKDIEKELLEIMSLEELERHPSYHDSRKGVQKAFTRQRKYIQKQLQMQQDYEAMCKYENEILTNHPHAIICGIDEVGRGPLAGPVIASAVVLEHNHNYIGINDSKKLNKLTRDDLNLKLQSNVTSWAIGSASPEEIDKLNIYEATKLAMYRAIQNLDVEPTHYLIDAMHLEDVTEPQTSIIKGDAKSVSIAAASIIAKVYRDNLMEDYHDQYPHYDFHNNAGYGTKKHLEGLKYYGVTPIHRKTFEPIKSLLS</sequence>
<evidence type="ECO:0000256" key="4">
    <source>
        <dbReference type="ARBA" id="ARBA00004496"/>
    </source>
</evidence>
<evidence type="ECO:0000313" key="19">
    <source>
        <dbReference type="EMBL" id="OTW32276.1"/>
    </source>
</evidence>
<keyword evidence="10 14" id="KW-0479">Metal-binding</keyword>
<evidence type="ECO:0000256" key="14">
    <source>
        <dbReference type="HAMAP-Rule" id="MF_00052"/>
    </source>
</evidence>
<evidence type="ECO:0000256" key="16">
    <source>
        <dbReference type="RuleBase" id="RU003515"/>
    </source>
</evidence>
<keyword evidence="12 14" id="KW-0378">Hydrolase</keyword>
<comment type="cofactor">
    <cofactor evidence="2">
        <name>Mg(2+)</name>
        <dbReference type="ChEBI" id="CHEBI:18420"/>
    </cofactor>
</comment>
<dbReference type="PROSITE" id="PS51975">
    <property type="entry name" value="RNASE_H_2"/>
    <property type="match status" value="1"/>
</dbReference>
<dbReference type="RefSeq" id="WP_060550900.1">
    <property type="nucleotide sequence ID" value="NZ_CP009623.1"/>
</dbReference>
<dbReference type="AlphaFoldDB" id="A0A242VJT4"/>
<dbReference type="EMBL" id="NEFX01000001">
    <property type="protein sequence ID" value="OTW32276.1"/>
    <property type="molecule type" value="Genomic_DNA"/>
</dbReference>
<evidence type="ECO:0000313" key="21">
    <source>
        <dbReference type="Proteomes" id="UP000646308"/>
    </source>
</evidence>
<dbReference type="OrthoDB" id="9803420at2"/>
<dbReference type="GO" id="GO:0030145">
    <property type="term" value="F:manganese ion binding"/>
    <property type="evidence" value="ECO:0007669"/>
    <property type="project" value="UniProtKB-UniRule"/>
</dbReference>
<organism evidence="18 21">
    <name type="scientific">Staphylococcus agnetis</name>
    <dbReference type="NCBI Taxonomy" id="985762"/>
    <lineage>
        <taxon>Bacteria</taxon>
        <taxon>Bacillati</taxon>
        <taxon>Bacillota</taxon>
        <taxon>Bacilli</taxon>
        <taxon>Bacillales</taxon>
        <taxon>Staphylococcaceae</taxon>
        <taxon>Staphylococcus</taxon>
    </lineage>
</organism>
<dbReference type="KEGG" id="sagq:EP23_02250"/>
<evidence type="ECO:0000256" key="9">
    <source>
        <dbReference type="ARBA" id="ARBA00022722"/>
    </source>
</evidence>
<feature type="binding site" evidence="14 15">
    <location>
        <position position="79"/>
    </location>
    <ligand>
        <name>a divalent metal cation</name>
        <dbReference type="ChEBI" id="CHEBI:60240"/>
    </ligand>
</feature>
<dbReference type="InterPro" id="IPR012337">
    <property type="entry name" value="RNaseH-like_sf"/>
</dbReference>
<evidence type="ECO:0000256" key="11">
    <source>
        <dbReference type="ARBA" id="ARBA00022759"/>
    </source>
</evidence>
<dbReference type="EMBL" id="WMFL01000082">
    <property type="protein sequence ID" value="NJI03177.1"/>
    <property type="molecule type" value="Genomic_DNA"/>
</dbReference>
<name>A0A242VJT4_9STAP</name>
<gene>
    <name evidence="14" type="primary">rnhB</name>
    <name evidence="19" type="ORF">B9M88_00945</name>
    <name evidence="18" type="ORF">GLV84_10085</name>
</gene>
<dbReference type="GO" id="GO:0043137">
    <property type="term" value="P:DNA replication, removal of RNA primer"/>
    <property type="evidence" value="ECO:0007669"/>
    <property type="project" value="TreeGrafter"/>
</dbReference>
<accession>A0A242VJT4</accession>
<evidence type="ECO:0000256" key="5">
    <source>
        <dbReference type="ARBA" id="ARBA00007383"/>
    </source>
</evidence>
<feature type="binding site" evidence="14 15">
    <location>
        <position position="171"/>
    </location>
    <ligand>
        <name>a divalent metal cation</name>
        <dbReference type="ChEBI" id="CHEBI:60240"/>
    </ligand>
</feature>
<evidence type="ECO:0000256" key="3">
    <source>
        <dbReference type="ARBA" id="ARBA00004065"/>
    </source>
</evidence>
<keyword evidence="8 14" id="KW-0963">Cytoplasm</keyword>
<dbReference type="InterPro" id="IPR036397">
    <property type="entry name" value="RNaseH_sf"/>
</dbReference>
<dbReference type="GeneID" id="57691384"/>
<keyword evidence="20" id="KW-1185">Reference proteome</keyword>
<comment type="catalytic activity">
    <reaction evidence="1 14 15 16">
        <text>Endonucleolytic cleavage to 5'-phosphomonoester.</text>
        <dbReference type="EC" id="3.1.26.4"/>
    </reaction>
</comment>
<evidence type="ECO:0000256" key="1">
    <source>
        <dbReference type="ARBA" id="ARBA00000077"/>
    </source>
</evidence>
<dbReference type="Proteomes" id="UP000195208">
    <property type="component" value="Unassembled WGS sequence"/>
</dbReference>
<reference evidence="18" key="2">
    <citation type="submission" date="2019-11" db="EMBL/GenBank/DDBJ databases">
        <title>Whole genome comparisons of Staphylococcus agnetis isolates from cattle and chickens.</title>
        <authorList>
            <person name="Rhoads D."/>
            <person name="Shwani A."/>
            <person name="Adkins P."/>
            <person name="Calcutt M."/>
            <person name="Middleton J."/>
        </authorList>
    </citation>
    <scope>NUCLEOTIDE SEQUENCE</scope>
    <source>
        <strain evidence="18">1387</strain>
    </source>
</reference>
<feature type="domain" description="RNase H type-2" evidence="17">
    <location>
        <begin position="73"/>
        <end position="258"/>
    </location>
</feature>
<evidence type="ECO:0000313" key="20">
    <source>
        <dbReference type="Proteomes" id="UP000195208"/>
    </source>
</evidence>
<reference evidence="19 20" key="1">
    <citation type="submission" date="2017-04" db="EMBL/GenBank/DDBJ databases">
        <title>Staphylococcus agnetis, a potential pathogen in the broiler production.</title>
        <authorList>
            <person name="Poulsen L."/>
        </authorList>
    </citation>
    <scope>NUCLEOTIDE SEQUENCE [LARGE SCALE GENOMIC DNA]</scope>
    <source>
        <strain evidence="19 20">723_310714_2_2_spleen</strain>
    </source>
</reference>
<dbReference type="PANTHER" id="PTHR10954:SF18">
    <property type="entry name" value="RIBONUCLEASE HII"/>
    <property type="match status" value="1"/>
</dbReference>
<evidence type="ECO:0000256" key="6">
    <source>
        <dbReference type="ARBA" id="ARBA00012180"/>
    </source>
</evidence>
<dbReference type="GO" id="GO:0003723">
    <property type="term" value="F:RNA binding"/>
    <property type="evidence" value="ECO:0007669"/>
    <property type="project" value="UniProtKB-UniRule"/>
</dbReference>
<dbReference type="EC" id="3.1.26.4" evidence="6 14"/>
<evidence type="ECO:0000256" key="12">
    <source>
        <dbReference type="ARBA" id="ARBA00022801"/>
    </source>
</evidence>
<dbReference type="FunFam" id="3.30.420.10:FF:000006">
    <property type="entry name" value="Ribonuclease HII"/>
    <property type="match status" value="1"/>
</dbReference>
<dbReference type="NCBIfam" id="NF000595">
    <property type="entry name" value="PRK00015.1-3"/>
    <property type="match status" value="1"/>
</dbReference>
<evidence type="ECO:0000256" key="13">
    <source>
        <dbReference type="ARBA" id="ARBA00023211"/>
    </source>
</evidence>
<comment type="similarity">
    <text evidence="5 14 16">Belongs to the RNase HII family.</text>
</comment>
<comment type="cofactor">
    <cofactor evidence="14 15">
        <name>Mn(2+)</name>
        <dbReference type="ChEBI" id="CHEBI:29035"/>
    </cofactor>
    <cofactor evidence="14 15">
        <name>Mg(2+)</name>
        <dbReference type="ChEBI" id="CHEBI:18420"/>
    </cofactor>
    <text evidence="14 15">Manganese or magnesium. Binds 1 divalent metal ion per monomer in the absence of substrate. May bind a second metal ion after substrate binding.</text>
</comment>
<dbReference type="Gene3D" id="3.30.420.10">
    <property type="entry name" value="Ribonuclease H-like superfamily/Ribonuclease H"/>
    <property type="match status" value="1"/>
</dbReference>
<evidence type="ECO:0000256" key="10">
    <source>
        <dbReference type="ARBA" id="ARBA00022723"/>
    </source>
</evidence>
<evidence type="ECO:0000256" key="15">
    <source>
        <dbReference type="PROSITE-ProRule" id="PRU01319"/>
    </source>
</evidence>